<dbReference type="CDD" id="cd05233">
    <property type="entry name" value="SDR_c"/>
    <property type="match status" value="1"/>
</dbReference>
<reference evidence="3 4" key="1">
    <citation type="submission" date="2020-08" db="EMBL/GenBank/DDBJ databases">
        <title>Genomic Encyclopedia of Type Strains, Phase IV (KMG-IV): sequencing the most valuable type-strain genomes for metagenomic binning, comparative biology and taxonomic classification.</title>
        <authorList>
            <person name="Goeker M."/>
        </authorList>
    </citation>
    <scope>NUCLEOTIDE SEQUENCE [LARGE SCALE GENOMIC DNA]</scope>
    <source>
        <strain evidence="3 4">DSM 29348</strain>
    </source>
</reference>
<dbReference type="EMBL" id="JACIEB010000003">
    <property type="protein sequence ID" value="MBB3982013.1"/>
    <property type="molecule type" value="Genomic_DNA"/>
</dbReference>
<dbReference type="SUPFAM" id="SSF51735">
    <property type="entry name" value="NAD(P)-binding Rossmann-fold domains"/>
    <property type="match status" value="1"/>
</dbReference>
<evidence type="ECO:0000256" key="2">
    <source>
        <dbReference type="ARBA" id="ARBA00051383"/>
    </source>
</evidence>
<dbReference type="InterPro" id="IPR002347">
    <property type="entry name" value="SDR_fam"/>
</dbReference>
<evidence type="ECO:0000313" key="4">
    <source>
        <dbReference type="Proteomes" id="UP000552757"/>
    </source>
</evidence>
<dbReference type="PANTHER" id="PTHR43975">
    <property type="entry name" value="ZGC:101858"/>
    <property type="match status" value="1"/>
</dbReference>
<keyword evidence="4" id="KW-1185">Reference proteome</keyword>
<dbReference type="FunFam" id="3.40.50.720:FF:000084">
    <property type="entry name" value="Short-chain dehydrogenase reductase"/>
    <property type="match status" value="1"/>
</dbReference>
<gene>
    <name evidence="3" type="ORF">GGR44_001672</name>
</gene>
<dbReference type="Proteomes" id="UP000552757">
    <property type="component" value="Unassembled WGS sequence"/>
</dbReference>
<dbReference type="PANTHER" id="PTHR43975:SF2">
    <property type="entry name" value="EG:BACR7A4.14 PROTEIN-RELATED"/>
    <property type="match status" value="1"/>
</dbReference>
<comment type="similarity">
    <text evidence="1">Belongs to the short-chain dehydrogenases/reductases (SDR) family.</text>
</comment>
<comment type="caution">
    <text evidence="3">The sequence shown here is derived from an EMBL/GenBank/DDBJ whole genome shotgun (WGS) entry which is preliminary data.</text>
</comment>
<comment type="catalytic activity">
    <reaction evidence="2">
        <text>2,5-dichlorocyclohexa-2,5-dien-1,4-diol + NAD(+) = 2,5-dichlorohydroquinone + NADH + H(+)</text>
        <dbReference type="Rhea" id="RHEA:15741"/>
        <dbReference type="ChEBI" id="CHEBI:15378"/>
        <dbReference type="ChEBI" id="CHEBI:27545"/>
        <dbReference type="ChEBI" id="CHEBI:28975"/>
        <dbReference type="ChEBI" id="CHEBI:57540"/>
        <dbReference type="ChEBI" id="CHEBI:57945"/>
    </reaction>
</comment>
<organism evidence="3 4">
    <name type="scientific">Sphingobium fontiphilum</name>
    <dbReference type="NCBI Taxonomy" id="944425"/>
    <lineage>
        <taxon>Bacteria</taxon>
        <taxon>Pseudomonadati</taxon>
        <taxon>Pseudomonadota</taxon>
        <taxon>Alphaproteobacteria</taxon>
        <taxon>Sphingomonadales</taxon>
        <taxon>Sphingomonadaceae</taxon>
        <taxon>Sphingobium</taxon>
    </lineage>
</organism>
<protein>
    <submittedName>
        <fullName evidence="3">NAD(P)-dependent dehydrogenase (Short-subunit alcohol dehydrogenase family)</fullName>
    </submittedName>
</protein>
<evidence type="ECO:0000256" key="1">
    <source>
        <dbReference type="ARBA" id="ARBA00006484"/>
    </source>
</evidence>
<dbReference type="Pfam" id="PF13561">
    <property type="entry name" value="adh_short_C2"/>
    <property type="match status" value="1"/>
</dbReference>
<dbReference type="Gene3D" id="3.40.50.720">
    <property type="entry name" value="NAD(P)-binding Rossmann-like Domain"/>
    <property type="match status" value="1"/>
</dbReference>
<dbReference type="PRINTS" id="PR00081">
    <property type="entry name" value="GDHRDH"/>
</dbReference>
<dbReference type="AlphaFoldDB" id="A0A7W6DF82"/>
<dbReference type="RefSeq" id="WP_183955084.1">
    <property type="nucleotide sequence ID" value="NZ_JACIEB010000003.1"/>
</dbReference>
<accession>A0A7W6DF82</accession>
<dbReference type="InterPro" id="IPR036291">
    <property type="entry name" value="NAD(P)-bd_dom_sf"/>
</dbReference>
<proteinExistence type="inferred from homology"/>
<dbReference type="PRINTS" id="PR00080">
    <property type="entry name" value="SDRFAMILY"/>
</dbReference>
<name>A0A7W6DF82_9SPHN</name>
<sequence length="260" mass="26848">MRVIITGAASGIGRACAELLAAGSVIPGEHRMLLADRDAANLQAVAEAIGPAAAICLVDLAEPDCGDRIVASALAHMGGIDAVVSNAGIIMGGALVDLPISDFDRIFAINTRSSWLLGKAAHPHLKESKGAFIATASMSATQPTPGLGFYSPSKAALLMMIRQLSIEWGPDGIRCNTVSPGPTYTPMTAAGYDDQSRRDQREANIPLRKLGVAEDVAQAILFLIGPHAGHISGVDLLVDGGMSNMLMPASGGGTGQKRQN</sequence>
<evidence type="ECO:0000313" key="3">
    <source>
        <dbReference type="EMBL" id="MBB3982013.1"/>
    </source>
</evidence>